<gene>
    <name evidence="1" type="ORF">DFO68_101184</name>
</gene>
<dbReference type="GO" id="GO:0016740">
    <property type="term" value="F:transferase activity"/>
    <property type="evidence" value="ECO:0007669"/>
    <property type="project" value="UniProtKB-KW"/>
</dbReference>
<dbReference type="OrthoDB" id="9773927at2"/>
<dbReference type="EMBL" id="SNWH01000001">
    <property type="protein sequence ID" value="TDO16655.1"/>
    <property type="molecule type" value="Genomic_DNA"/>
</dbReference>
<dbReference type="InterPro" id="IPR039498">
    <property type="entry name" value="NTP_transf_5"/>
</dbReference>
<dbReference type="Pfam" id="PF14907">
    <property type="entry name" value="NTP_transf_5"/>
    <property type="match status" value="1"/>
</dbReference>
<sequence length="399" mass="46449">MSVTAARMPALSPELRLLLLFSRLELDDDQTKAALALCDEVEDWEAFRSTARDRFILPVVYRHLRCLKPSSLPAEKLALMKQQVMALYRHNLNVIASLGEIHQQLLAPLEIPYVTFKGPSLAACYYAEPAMRFSRDIDILVPRETMAELLARALEVGYTPLDPPALTNDPSCLAFVARFHDVITVSSPAGVAVEFHARIDKSGWVYDSPSLIHRCEKTQVGNVNVSVLPTDELFVYICLHHTRHFWSRLHWLVDLDAIQRHPSFDRRRVLACAEQHGLSTTVDVCLQMAEVLGSPDFDPHVQHGVRVDKLLRLSLAAMQGNDEFERRLIDHRSSPDFAFRWQSSWGYRWRWLLMGWLRFFRPTFELYREWPLPSRWQWLYRPLRPWRAFRQRLLRHDTN</sequence>
<dbReference type="AlphaFoldDB" id="A0A4R6I7B2"/>
<proteinExistence type="predicted"/>
<organism evidence="1 2">
    <name type="scientific">Halomonas ventosae</name>
    <dbReference type="NCBI Taxonomy" id="229007"/>
    <lineage>
        <taxon>Bacteria</taxon>
        <taxon>Pseudomonadati</taxon>
        <taxon>Pseudomonadota</taxon>
        <taxon>Gammaproteobacteria</taxon>
        <taxon>Oceanospirillales</taxon>
        <taxon>Halomonadaceae</taxon>
        <taxon>Halomonas</taxon>
    </lineage>
</organism>
<dbReference type="Proteomes" id="UP000295150">
    <property type="component" value="Unassembled WGS sequence"/>
</dbReference>
<keyword evidence="1" id="KW-0808">Transferase</keyword>
<evidence type="ECO:0000313" key="1">
    <source>
        <dbReference type="EMBL" id="TDO16655.1"/>
    </source>
</evidence>
<accession>A0A4R6I7B2</accession>
<comment type="caution">
    <text evidence="1">The sequence shown here is derived from an EMBL/GenBank/DDBJ whole genome shotgun (WGS) entry which is preliminary data.</text>
</comment>
<name>A0A4R6I7B2_9GAMM</name>
<evidence type="ECO:0000313" key="2">
    <source>
        <dbReference type="Proteomes" id="UP000295150"/>
    </source>
</evidence>
<keyword evidence="2" id="KW-1185">Reference proteome</keyword>
<reference evidence="1 2" key="1">
    <citation type="submission" date="2019-03" db="EMBL/GenBank/DDBJ databases">
        <title>Freshwater and sediment microbial communities from various areas in North America, analyzing microbe dynamics in response to fracking.</title>
        <authorList>
            <person name="Lamendella R."/>
        </authorList>
    </citation>
    <scope>NUCLEOTIDE SEQUENCE [LARGE SCALE GENOMIC DNA]</scope>
    <source>
        <strain evidence="1 2">1_TX</strain>
    </source>
</reference>
<protein>
    <submittedName>
        <fullName evidence="1">Putative nucleotidyltransferase-like protein</fullName>
    </submittedName>
</protein>